<organism evidence="1">
    <name type="scientific">Streptomyces phage Geonosis</name>
    <dbReference type="NCBI Taxonomy" id="3158856"/>
    <lineage>
        <taxon>Viruses</taxon>
        <taxon>Duplodnaviria</taxon>
        <taxon>Heunggongvirae</taxon>
        <taxon>Uroviricota</taxon>
        <taxon>Caudoviricetes</taxon>
    </lineage>
</organism>
<accession>A0AAU7GYL5</accession>
<protein>
    <submittedName>
        <fullName evidence="1">Uncharacterized protein</fullName>
    </submittedName>
</protein>
<proteinExistence type="predicted"/>
<reference evidence="1" key="1">
    <citation type="submission" date="2024-05" db="EMBL/GenBank/DDBJ databases">
        <title>Isolation and characterization of the new Streptomyces phages Kamino, Geonosis, Abafar and Scarif infecting a broad range of host species.</title>
        <authorList>
            <person name="Rackow B."/>
            <person name="Rolland C."/>
            <person name="Mohnen I."/>
            <person name="Wittmann J."/>
            <person name="Muesken M."/>
            <person name="Overmann J."/>
            <person name="Frunzke J."/>
        </authorList>
    </citation>
    <scope>NUCLEOTIDE SEQUENCE</scope>
</reference>
<dbReference type="EMBL" id="PP750866">
    <property type="protein sequence ID" value="XBM95016.1"/>
    <property type="molecule type" value="Genomic_DNA"/>
</dbReference>
<sequence>MNRWDEIQGLARNIASNVHADPAKRDAMADDLIKLCGAMINATGKIVAYEGEAAIGDGDDASAHTRYLVGERVQDAAREAVESATNPKVDLDRWTRPSPGDPCRCAHVPSVHEDGVCTGEQYNGEPCKGGPCTGFVRREPSGGWRHVDRRPTALRNATGPVTVVLPDAATPEDNHRCIGCNRVERFGHYPGCSRREDATSIAPRPCCYAEAGTCATCRNGGPVGGCCYPLLDICPSHH</sequence>
<evidence type="ECO:0000313" key="1">
    <source>
        <dbReference type="EMBL" id="XBM95016.1"/>
    </source>
</evidence>
<gene>
    <name evidence="1" type="ORF">Geonosis_00051</name>
</gene>
<name>A0AAU7GYL5_9CAUD</name>